<organism evidence="1 2">
    <name type="scientific">Lasiosphaeria ovina</name>
    <dbReference type="NCBI Taxonomy" id="92902"/>
    <lineage>
        <taxon>Eukaryota</taxon>
        <taxon>Fungi</taxon>
        <taxon>Dikarya</taxon>
        <taxon>Ascomycota</taxon>
        <taxon>Pezizomycotina</taxon>
        <taxon>Sordariomycetes</taxon>
        <taxon>Sordariomycetidae</taxon>
        <taxon>Sordariales</taxon>
        <taxon>Lasiosphaeriaceae</taxon>
        <taxon>Lasiosphaeria</taxon>
    </lineage>
</organism>
<dbReference type="Proteomes" id="UP001287356">
    <property type="component" value="Unassembled WGS sequence"/>
</dbReference>
<dbReference type="AlphaFoldDB" id="A0AAE0JWP2"/>
<reference evidence="1" key="2">
    <citation type="submission" date="2023-06" db="EMBL/GenBank/DDBJ databases">
        <authorList>
            <consortium name="Lawrence Berkeley National Laboratory"/>
            <person name="Haridas S."/>
            <person name="Hensen N."/>
            <person name="Bonometti L."/>
            <person name="Westerberg I."/>
            <person name="Brannstrom I.O."/>
            <person name="Guillou S."/>
            <person name="Cros-Aarteil S."/>
            <person name="Calhoun S."/>
            <person name="Kuo A."/>
            <person name="Mondo S."/>
            <person name="Pangilinan J."/>
            <person name="Riley R."/>
            <person name="Labutti K."/>
            <person name="Andreopoulos B."/>
            <person name="Lipzen A."/>
            <person name="Chen C."/>
            <person name="Yanf M."/>
            <person name="Daum C."/>
            <person name="Ng V."/>
            <person name="Clum A."/>
            <person name="Steindorff A."/>
            <person name="Ohm R."/>
            <person name="Martin F."/>
            <person name="Silar P."/>
            <person name="Natvig D."/>
            <person name="Lalanne C."/>
            <person name="Gautier V."/>
            <person name="Ament-Velasquez S.L."/>
            <person name="Kruys A."/>
            <person name="Hutchinson M.I."/>
            <person name="Powell A.J."/>
            <person name="Barry K."/>
            <person name="Miller A.N."/>
            <person name="Grigoriev I.V."/>
            <person name="Debuchy R."/>
            <person name="Gladieux P."/>
            <person name="Thoren M.H."/>
            <person name="Johannesson H."/>
        </authorList>
    </citation>
    <scope>NUCLEOTIDE SEQUENCE</scope>
    <source>
        <strain evidence="1">CBS 958.72</strain>
    </source>
</reference>
<gene>
    <name evidence="1" type="ORF">B0T24DRAFT_636571</name>
</gene>
<proteinExistence type="predicted"/>
<reference evidence="1" key="1">
    <citation type="journal article" date="2023" name="Mol. Phylogenet. Evol.">
        <title>Genome-scale phylogeny and comparative genomics of the fungal order Sordariales.</title>
        <authorList>
            <person name="Hensen N."/>
            <person name="Bonometti L."/>
            <person name="Westerberg I."/>
            <person name="Brannstrom I.O."/>
            <person name="Guillou S."/>
            <person name="Cros-Aarteil S."/>
            <person name="Calhoun S."/>
            <person name="Haridas S."/>
            <person name="Kuo A."/>
            <person name="Mondo S."/>
            <person name="Pangilinan J."/>
            <person name="Riley R."/>
            <person name="LaButti K."/>
            <person name="Andreopoulos B."/>
            <person name="Lipzen A."/>
            <person name="Chen C."/>
            <person name="Yan M."/>
            <person name="Daum C."/>
            <person name="Ng V."/>
            <person name="Clum A."/>
            <person name="Steindorff A."/>
            <person name="Ohm R.A."/>
            <person name="Martin F."/>
            <person name="Silar P."/>
            <person name="Natvig D.O."/>
            <person name="Lalanne C."/>
            <person name="Gautier V."/>
            <person name="Ament-Velasquez S.L."/>
            <person name="Kruys A."/>
            <person name="Hutchinson M.I."/>
            <person name="Powell A.J."/>
            <person name="Barry K."/>
            <person name="Miller A.N."/>
            <person name="Grigoriev I.V."/>
            <person name="Debuchy R."/>
            <person name="Gladieux P."/>
            <person name="Hiltunen Thoren M."/>
            <person name="Johannesson H."/>
        </authorList>
    </citation>
    <scope>NUCLEOTIDE SEQUENCE</scope>
    <source>
        <strain evidence="1">CBS 958.72</strain>
    </source>
</reference>
<protein>
    <submittedName>
        <fullName evidence="1">Uncharacterized protein</fullName>
    </submittedName>
</protein>
<accession>A0AAE0JWP2</accession>
<comment type="caution">
    <text evidence="1">The sequence shown here is derived from an EMBL/GenBank/DDBJ whole genome shotgun (WGS) entry which is preliminary data.</text>
</comment>
<evidence type="ECO:0000313" key="1">
    <source>
        <dbReference type="EMBL" id="KAK3365733.1"/>
    </source>
</evidence>
<name>A0AAE0JWP2_9PEZI</name>
<evidence type="ECO:0000313" key="2">
    <source>
        <dbReference type="Proteomes" id="UP001287356"/>
    </source>
</evidence>
<keyword evidence="2" id="KW-1185">Reference proteome</keyword>
<sequence length="190" mass="20858">MPQLYLPLRRFTTVVIARATIIATAGQVASVVPAERAIIIASAGQVASVVPAERAIIIASAGQVPLFGKEETCRKDQEKELYRECLLVAGREFSGLSNRDWRRSCLSLRCSVLSAIVFVLSRRPLAALAVRIFKMCPESAICDDQMETCPDGVSKHIVLFVTPISWGFVRSACRCSCFRGTFQNGPHSHF</sequence>
<dbReference type="EMBL" id="JAULSN010000008">
    <property type="protein sequence ID" value="KAK3365733.1"/>
    <property type="molecule type" value="Genomic_DNA"/>
</dbReference>